<dbReference type="AlphaFoldDB" id="A0A2C9EKF7"/>
<gene>
    <name evidence="1" type="ORF">PFLCHA0_c23760</name>
</gene>
<evidence type="ECO:0000313" key="2">
    <source>
        <dbReference type="Proteomes" id="UP000013940"/>
    </source>
</evidence>
<dbReference type="EMBL" id="CP003190">
    <property type="protein sequence ID" value="AGL84147.1"/>
    <property type="molecule type" value="Genomic_DNA"/>
</dbReference>
<dbReference type="KEGG" id="pprc:PFLCHA0_c23760"/>
<proteinExistence type="predicted"/>
<reference evidence="2" key="1">
    <citation type="journal article" date="2014" name="Genome Announc.">
        <title>Full-genome sequence of the plant growth-promoting bacterium Pseudomonas protegens CHA0.</title>
        <authorList>
            <person name="Jousset A."/>
            <person name="Schuldes J."/>
            <person name="Keel C."/>
            <person name="Maurhofer M."/>
            <person name="Daniel R."/>
            <person name="Scheu S."/>
            <person name="Thuermer A."/>
        </authorList>
    </citation>
    <scope>NUCLEOTIDE SEQUENCE [LARGE SCALE GENOMIC DNA]</scope>
    <source>
        <strain evidence="2">DSM 19095 / LMG 27888 / CFBP 6595 / CHA0</strain>
    </source>
</reference>
<evidence type="ECO:0008006" key="3">
    <source>
        <dbReference type="Google" id="ProtNLM"/>
    </source>
</evidence>
<name>A0A2C9EKF7_PSEPH</name>
<dbReference type="InterPro" id="IPR021490">
    <property type="entry name" value="DUF3144"/>
</dbReference>
<dbReference type="Gene3D" id="1.10.287.3020">
    <property type="match status" value="1"/>
</dbReference>
<dbReference type="Proteomes" id="UP000013940">
    <property type="component" value="Chromosome"/>
</dbReference>
<evidence type="ECO:0000313" key="1">
    <source>
        <dbReference type="EMBL" id="AGL84147.1"/>
    </source>
</evidence>
<sequence>MQEDKTLILRRFIFPTLPEERPVANDTDQDFYNRADAVIELANSHIADSSRGKASASLMYANSRFSAWVSACGCRNAQELAAAKQQAVDYFVEEFRLMMEENLTDYIENFELYMGAKQD</sequence>
<dbReference type="Pfam" id="PF11342">
    <property type="entry name" value="DUF3144"/>
    <property type="match status" value="1"/>
</dbReference>
<dbReference type="HOGENOM" id="CLU_147336_0_1_6"/>
<accession>A0A2C9EKF7</accession>
<protein>
    <recommendedName>
        <fullName evidence="3">DUF3144 domain-containing protein</fullName>
    </recommendedName>
</protein>
<dbReference type="eggNOG" id="ENOG5032ZQ3">
    <property type="taxonomic scope" value="Bacteria"/>
</dbReference>
<organism evidence="1 2">
    <name type="scientific">Pseudomonas protegens (strain DSM 19095 / LMG 27888 / CFBP 6595 / CHA0)</name>
    <dbReference type="NCBI Taxonomy" id="1124983"/>
    <lineage>
        <taxon>Bacteria</taxon>
        <taxon>Pseudomonadati</taxon>
        <taxon>Pseudomonadota</taxon>
        <taxon>Gammaproteobacteria</taxon>
        <taxon>Pseudomonadales</taxon>
        <taxon>Pseudomonadaceae</taxon>
        <taxon>Pseudomonas</taxon>
    </lineage>
</organism>